<organism evidence="3 4">
    <name type="scientific">Corchorus capsularis</name>
    <name type="common">Jute</name>
    <dbReference type="NCBI Taxonomy" id="210143"/>
    <lineage>
        <taxon>Eukaryota</taxon>
        <taxon>Viridiplantae</taxon>
        <taxon>Streptophyta</taxon>
        <taxon>Embryophyta</taxon>
        <taxon>Tracheophyta</taxon>
        <taxon>Spermatophyta</taxon>
        <taxon>Magnoliopsida</taxon>
        <taxon>eudicotyledons</taxon>
        <taxon>Gunneridae</taxon>
        <taxon>Pentapetalae</taxon>
        <taxon>rosids</taxon>
        <taxon>malvids</taxon>
        <taxon>Malvales</taxon>
        <taxon>Malvaceae</taxon>
        <taxon>Grewioideae</taxon>
        <taxon>Apeibeae</taxon>
        <taxon>Corchorus</taxon>
    </lineage>
</organism>
<evidence type="ECO:0000256" key="1">
    <source>
        <dbReference type="SAM" id="MobiDB-lite"/>
    </source>
</evidence>
<dbReference type="Gramene" id="OMO57411">
    <property type="protein sequence ID" value="OMO57411"/>
    <property type="gene ID" value="CCACVL1_25769"/>
</dbReference>
<evidence type="ECO:0000313" key="4">
    <source>
        <dbReference type="Proteomes" id="UP000188268"/>
    </source>
</evidence>
<dbReference type="PANTHER" id="PTHR46890:SF48">
    <property type="entry name" value="RNA-DIRECTED DNA POLYMERASE"/>
    <property type="match status" value="1"/>
</dbReference>
<evidence type="ECO:0000259" key="2">
    <source>
        <dbReference type="PROSITE" id="PS50878"/>
    </source>
</evidence>
<dbReference type="InterPro" id="IPR052343">
    <property type="entry name" value="Retrotransposon-Effector_Assoc"/>
</dbReference>
<dbReference type="Pfam" id="PF00078">
    <property type="entry name" value="RVT_1"/>
    <property type="match status" value="1"/>
</dbReference>
<accession>A0A1R3GH72</accession>
<protein>
    <submittedName>
        <fullName evidence="3">Reverse transcriptase</fullName>
    </submittedName>
</protein>
<name>A0A1R3GH72_COCAP</name>
<reference evidence="3 4" key="1">
    <citation type="submission" date="2013-09" db="EMBL/GenBank/DDBJ databases">
        <title>Corchorus capsularis genome sequencing.</title>
        <authorList>
            <person name="Alam M."/>
            <person name="Haque M.S."/>
            <person name="Islam M.S."/>
            <person name="Emdad E.M."/>
            <person name="Islam M.M."/>
            <person name="Ahmed B."/>
            <person name="Halim A."/>
            <person name="Hossen Q.M.M."/>
            <person name="Hossain M.Z."/>
            <person name="Ahmed R."/>
            <person name="Khan M.M."/>
            <person name="Islam R."/>
            <person name="Rashid M.M."/>
            <person name="Khan S.A."/>
            <person name="Rahman M.S."/>
            <person name="Alam M."/>
        </authorList>
    </citation>
    <scope>NUCLEOTIDE SEQUENCE [LARGE SCALE GENOMIC DNA]</scope>
    <source>
        <strain evidence="4">cv. CVL-1</strain>
        <tissue evidence="3">Whole seedling</tissue>
    </source>
</reference>
<sequence>MYRAPTDREILGSNLTLCETVWVQILRYPVKEGPRIAEQGESVGAVTKRVETVAQRVEPTRSYTDEAYELYGDLGLDLATGIVPSTLGLGGIGQTHAVNGLNKMNNMGSALGSEIPWIGQFKSGLGDITAGLDNSVPKEGVLSAQNLALLQNDQVRQLLADLAVASPSFVFGATTSTSSPSRRVRKWKKAARASQSTSLNLVAGQSNVKEGRKRLPGSSILMPNTSGLVKRSREHAMEVDSTHSTGQDVEGLAPYSADNSGKDAAAKQEDVVSGYDYCFAVDCNGRSGGLAFLWMADNNVSLLSYSFFHIDVCIGSSDIDKWCFKRHESWALLRSLCDRSSLPWLCAGDFNEIISNAEKEGGALRSSHQIDLFKSVVDYCGFHELLVVGPLMTWHYFGNLQHNITYKKKEYELLYSDCGAGNMVQFEKCRLELDELRREELLWRQRSKALRLKEGDSNTKGIQHIISDYFKGIFKSANPSNESIQKVLSSMNSRLNIDMRSRLDAPFTANEVKEAAFQMSSSKAPGPDGFSPGFYQRCWHIVGAGVTCFVLDFLNNGKPFPDINHTNIVLVPKLKQPRLASDFRPISLCNVIFKILSKVLANRLKEILPSIIGETHSAFVLDRMIYDNAMIAFKTMHFMRNKRTGRQAHMALKLDLSKAYDRAEWSFLEEIMRAMGFPTKWVSLVMKCVQSVSYSVIVNDEQCQRFIPSRGLCQDDPLSPYLFLLCMGVFSNMIESANETGLLHGIAVSKTAPRVSHLFFADDIFLFLRANMIECQAVLSLLKDFESTCRNVRVRGTLSKRLWKKRSRH</sequence>
<dbReference type="SUPFAM" id="SSF56219">
    <property type="entry name" value="DNase I-like"/>
    <property type="match status" value="1"/>
</dbReference>
<keyword evidence="3" id="KW-0808">Transferase</keyword>
<dbReference type="InterPro" id="IPR036691">
    <property type="entry name" value="Endo/exonu/phosph_ase_sf"/>
</dbReference>
<feature type="domain" description="Reverse transcriptase" evidence="2">
    <location>
        <begin position="552"/>
        <end position="809"/>
    </location>
</feature>
<dbReference type="STRING" id="210143.A0A1R3GH72"/>
<dbReference type="CDD" id="cd01650">
    <property type="entry name" value="RT_nLTR_like"/>
    <property type="match status" value="1"/>
</dbReference>
<dbReference type="GO" id="GO:0003964">
    <property type="term" value="F:RNA-directed DNA polymerase activity"/>
    <property type="evidence" value="ECO:0007669"/>
    <property type="project" value="UniProtKB-KW"/>
</dbReference>
<gene>
    <name evidence="3" type="ORF">CCACVL1_25769</name>
</gene>
<dbReference type="Proteomes" id="UP000188268">
    <property type="component" value="Unassembled WGS sequence"/>
</dbReference>
<dbReference type="InterPro" id="IPR000477">
    <property type="entry name" value="RT_dom"/>
</dbReference>
<dbReference type="InterPro" id="IPR043502">
    <property type="entry name" value="DNA/RNA_pol_sf"/>
</dbReference>
<feature type="region of interest" description="Disordered" evidence="1">
    <location>
        <begin position="232"/>
        <end position="254"/>
    </location>
</feature>
<dbReference type="PROSITE" id="PS50878">
    <property type="entry name" value="RT_POL"/>
    <property type="match status" value="1"/>
</dbReference>
<keyword evidence="3" id="KW-0548">Nucleotidyltransferase</keyword>
<dbReference type="AlphaFoldDB" id="A0A1R3GH72"/>
<keyword evidence="4" id="KW-1185">Reference proteome</keyword>
<dbReference type="OrthoDB" id="991485at2759"/>
<dbReference type="PANTHER" id="PTHR46890">
    <property type="entry name" value="NON-LTR RETROLELEMENT REVERSE TRANSCRIPTASE-LIKE PROTEIN-RELATED"/>
    <property type="match status" value="1"/>
</dbReference>
<comment type="caution">
    <text evidence="3">The sequence shown here is derived from an EMBL/GenBank/DDBJ whole genome shotgun (WGS) entry which is preliminary data.</text>
</comment>
<dbReference type="OMA" id="WTEYNTI"/>
<dbReference type="SUPFAM" id="SSF56672">
    <property type="entry name" value="DNA/RNA polymerases"/>
    <property type="match status" value="1"/>
</dbReference>
<dbReference type="EMBL" id="AWWV01014357">
    <property type="protein sequence ID" value="OMO57411.1"/>
    <property type="molecule type" value="Genomic_DNA"/>
</dbReference>
<keyword evidence="3" id="KW-0695">RNA-directed DNA polymerase</keyword>
<proteinExistence type="predicted"/>
<evidence type="ECO:0000313" key="3">
    <source>
        <dbReference type="EMBL" id="OMO57411.1"/>
    </source>
</evidence>